<keyword evidence="4" id="KW-1185">Reference proteome</keyword>
<evidence type="ECO:0000313" key="3">
    <source>
        <dbReference type="EMBL" id="MBD7960391.1"/>
    </source>
</evidence>
<organism evidence="3 4">
    <name type="scientific">Comamonas avium</name>
    <dbReference type="NCBI Taxonomy" id="2762231"/>
    <lineage>
        <taxon>Bacteria</taxon>
        <taxon>Pseudomonadati</taxon>
        <taxon>Pseudomonadota</taxon>
        <taxon>Betaproteobacteria</taxon>
        <taxon>Burkholderiales</taxon>
        <taxon>Comamonadaceae</taxon>
        <taxon>Comamonas</taxon>
    </lineage>
</organism>
<evidence type="ECO:0008006" key="5">
    <source>
        <dbReference type="Google" id="ProtNLM"/>
    </source>
</evidence>
<dbReference type="EMBL" id="JACSQK010000004">
    <property type="protein sequence ID" value="MBD7960391.1"/>
    <property type="molecule type" value="Genomic_DNA"/>
</dbReference>
<feature type="chain" id="PRO_5046623016" description="Lipoprotein" evidence="2">
    <location>
        <begin position="22"/>
        <end position="214"/>
    </location>
</feature>
<evidence type="ECO:0000256" key="1">
    <source>
        <dbReference type="SAM" id="MobiDB-lite"/>
    </source>
</evidence>
<keyword evidence="2" id="KW-0732">Signal</keyword>
<dbReference type="Proteomes" id="UP000634919">
    <property type="component" value="Unassembled WGS sequence"/>
</dbReference>
<evidence type="ECO:0000256" key="2">
    <source>
        <dbReference type="SAM" id="SignalP"/>
    </source>
</evidence>
<dbReference type="RefSeq" id="WP_191722810.1">
    <property type="nucleotide sequence ID" value="NZ_JACSQK010000004.1"/>
</dbReference>
<sequence length="214" mass="22128">MKRLLSPWHTVAVLVAAGALAACEPAPPTPKAASVPGAAAPGSASASSTSVPASTDGAVQGLGDDAAMVAASAEKAQTLPSHAAPDAGASPLAELKQYVGTYPSDSNMSFLEQGVLADRLKLMLGKEYSTLLSNLRTVSPLTEDAGRWFITGNRPHEGGTEAAAVVVDAGKNAVRVWMLHEGKVSEYQDPNHITVPWPKDVQTMQDNQKSSSKG</sequence>
<comment type="caution">
    <text evidence="3">The sequence shown here is derived from an EMBL/GenBank/DDBJ whole genome shotgun (WGS) entry which is preliminary data.</text>
</comment>
<reference evidence="3 4" key="1">
    <citation type="submission" date="2020-08" db="EMBL/GenBank/DDBJ databases">
        <title>A Genomic Blueprint of the Chicken Gut Microbiome.</title>
        <authorList>
            <person name="Gilroy R."/>
            <person name="Ravi A."/>
            <person name="Getino M."/>
            <person name="Pursley I."/>
            <person name="Horton D.L."/>
            <person name="Alikhan N.-F."/>
            <person name="Baker D."/>
            <person name="Gharbi K."/>
            <person name="Hall N."/>
            <person name="Watson M."/>
            <person name="Adriaenssens E.M."/>
            <person name="Foster-Nyarko E."/>
            <person name="Jarju S."/>
            <person name="Secka A."/>
            <person name="Antonio M."/>
            <person name="Oren A."/>
            <person name="Chaudhuri R."/>
            <person name="La Ragione R.M."/>
            <person name="Hildebrand F."/>
            <person name="Pallen M.J."/>
        </authorList>
    </citation>
    <scope>NUCLEOTIDE SEQUENCE [LARGE SCALE GENOMIC DNA]</scope>
    <source>
        <strain evidence="3 4">Sa2CVA6</strain>
    </source>
</reference>
<dbReference type="PROSITE" id="PS51257">
    <property type="entry name" value="PROKAR_LIPOPROTEIN"/>
    <property type="match status" value="1"/>
</dbReference>
<feature type="region of interest" description="Disordered" evidence="1">
    <location>
        <begin position="26"/>
        <end position="59"/>
    </location>
</feature>
<evidence type="ECO:0000313" key="4">
    <source>
        <dbReference type="Proteomes" id="UP000634919"/>
    </source>
</evidence>
<feature type="compositionally biased region" description="Low complexity" evidence="1">
    <location>
        <begin position="32"/>
        <end position="55"/>
    </location>
</feature>
<accession>A0ABR8SA95</accession>
<proteinExistence type="predicted"/>
<protein>
    <recommendedName>
        <fullName evidence="5">Lipoprotein</fullName>
    </recommendedName>
</protein>
<name>A0ABR8SA95_9BURK</name>
<feature type="signal peptide" evidence="2">
    <location>
        <begin position="1"/>
        <end position="21"/>
    </location>
</feature>
<gene>
    <name evidence="3" type="ORF">H9646_07825</name>
</gene>